<protein>
    <recommendedName>
        <fullName evidence="4">HTH marR-type domain-containing protein</fullName>
    </recommendedName>
</protein>
<keyword evidence="1" id="KW-0812">Transmembrane</keyword>
<organism evidence="2 3">
    <name type="scientific">Shimia sagamensis</name>
    <dbReference type="NCBI Taxonomy" id="1566352"/>
    <lineage>
        <taxon>Bacteria</taxon>
        <taxon>Pseudomonadati</taxon>
        <taxon>Pseudomonadota</taxon>
        <taxon>Alphaproteobacteria</taxon>
        <taxon>Rhodobacterales</taxon>
        <taxon>Roseobacteraceae</taxon>
    </lineage>
</organism>
<feature type="transmembrane region" description="Helical" evidence="1">
    <location>
        <begin position="50"/>
        <end position="68"/>
    </location>
</feature>
<dbReference type="Proteomes" id="UP001157961">
    <property type="component" value="Unassembled WGS sequence"/>
</dbReference>
<feature type="transmembrane region" description="Helical" evidence="1">
    <location>
        <begin position="21"/>
        <end position="38"/>
    </location>
</feature>
<dbReference type="RefSeq" id="WP_283425697.1">
    <property type="nucleotide sequence ID" value="NZ_FXTY01000003.1"/>
</dbReference>
<gene>
    <name evidence="2" type="ORF">SAMN06265373_103244</name>
</gene>
<sequence>MGQSQKKLSENEAKQRSSFRVALCISISLMLILIWDLTCKGESRLTTPHIVLIALAILPWAGQFLNSFKLSASGLEADFKALEQKLETVVEAAAEPEVEQELAATATVVELTETDVRILNALTSSRFALRSWSGIKTDAKLQNKPETLVLLEDLQSRNLVQMTVGPKSGNKLWSITTDGYRALRHNTSDPT</sequence>
<keyword evidence="1" id="KW-0472">Membrane</keyword>
<dbReference type="EMBL" id="FXTY01000003">
    <property type="protein sequence ID" value="SMP18209.1"/>
    <property type="molecule type" value="Genomic_DNA"/>
</dbReference>
<accession>A0ABY1NU42</accession>
<keyword evidence="3" id="KW-1185">Reference proteome</keyword>
<comment type="caution">
    <text evidence="2">The sequence shown here is derived from an EMBL/GenBank/DDBJ whole genome shotgun (WGS) entry which is preliminary data.</text>
</comment>
<evidence type="ECO:0000256" key="1">
    <source>
        <dbReference type="SAM" id="Phobius"/>
    </source>
</evidence>
<name>A0ABY1NU42_9RHOB</name>
<keyword evidence="1" id="KW-1133">Transmembrane helix</keyword>
<evidence type="ECO:0008006" key="4">
    <source>
        <dbReference type="Google" id="ProtNLM"/>
    </source>
</evidence>
<proteinExistence type="predicted"/>
<evidence type="ECO:0000313" key="2">
    <source>
        <dbReference type="EMBL" id="SMP18209.1"/>
    </source>
</evidence>
<evidence type="ECO:0000313" key="3">
    <source>
        <dbReference type="Proteomes" id="UP001157961"/>
    </source>
</evidence>
<reference evidence="2 3" key="1">
    <citation type="submission" date="2017-05" db="EMBL/GenBank/DDBJ databases">
        <authorList>
            <person name="Varghese N."/>
            <person name="Submissions S."/>
        </authorList>
    </citation>
    <scope>NUCLEOTIDE SEQUENCE [LARGE SCALE GENOMIC DNA]</scope>
    <source>
        <strain evidence="2 3">DSM 29734</strain>
    </source>
</reference>